<comment type="caution">
    <text evidence="3">The sequence shown here is derived from an EMBL/GenBank/DDBJ whole genome shotgun (WGS) entry which is preliminary data.</text>
</comment>
<dbReference type="SMART" id="SM00220">
    <property type="entry name" value="S_TKc"/>
    <property type="match status" value="1"/>
</dbReference>
<proteinExistence type="predicted"/>
<evidence type="ECO:0000259" key="2">
    <source>
        <dbReference type="PROSITE" id="PS50011"/>
    </source>
</evidence>
<dbReference type="GO" id="GO:0004672">
    <property type="term" value="F:protein kinase activity"/>
    <property type="evidence" value="ECO:0007669"/>
    <property type="project" value="InterPro"/>
</dbReference>
<reference evidence="3" key="1">
    <citation type="submission" date="2022-12" db="EMBL/GenBank/DDBJ databases">
        <title>Genome assemblies of Blomia tropicalis.</title>
        <authorList>
            <person name="Cui Y."/>
        </authorList>
    </citation>
    <scope>NUCLEOTIDE SEQUENCE</scope>
    <source>
        <tissue evidence="3">Adult mites</tissue>
    </source>
</reference>
<name>A0A9Q0MAJ8_BLOTA</name>
<evidence type="ECO:0000313" key="4">
    <source>
        <dbReference type="Proteomes" id="UP001142055"/>
    </source>
</evidence>
<feature type="domain" description="Protein kinase" evidence="2">
    <location>
        <begin position="45"/>
        <end position="308"/>
    </location>
</feature>
<dbReference type="PANTHER" id="PTHR24345">
    <property type="entry name" value="SERINE/THREONINE-PROTEIN KINASE PLK"/>
    <property type="match status" value="1"/>
</dbReference>
<evidence type="ECO:0000313" key="3">
    <source>
        <dbReference type="EMBL" id="KAJ6222843.1"/>
    </source>
</evidence>
<dbReference type="GO" id="GO:0005634">
    <property type="term" value="C:nucleus"/>
    <property type="evidence" value="ECO:0007669"/>
    <property type="project" value="TreeGrafter"/>
</dbReference>
<dbReference type="InterPro" id="IPR011009">
    <property type="entry name" value="Kinase-like_dom_sf"/>
</dbReference>
<dbReference type="PROSITE" id="PS50011">
    <property type="entry name" value="PROTEIN_KINASE_DOM"/>
    <property type="match status" value="1"/>
</dbReference>
<dbReference type="Pfam" id="PF00069">
    <property type="entry name" value="Pkinase"/>
    <property type="match status" value="1"/>
</dbReference>
<feature type="region of interest" description="Disordered" evidence="1">
    <location>
        <begin position="349"/>
        <end position="448"/>
    </location>
</feature>
<dbReference type="EMBL" id="JAPWDV010000001">
    <property type="protein sequence ID" value="KAJ6222843.1"/>
    <property type="molecule type" value="Genomic_DNA"/>
</dbReference>
<dbReference type="Gene3D" id="1.10.510.10">
    <property type="entry name" value="Transferase(Phosphotransferase) domain 1"/>
    <property type="match status" value="1"/>
</dbReference>
<evidence type="ECO:0000256" key="1">
    <source>
        <dbReference type="SAM" id="MobiDB-lite"/>
    </source>
</evidence>
<dbReference type="AlphaFoldDB" id="A0A9Q0MAJ8"/>
<organism evidence="3 4">
    <name type="scientific">Blomia tropicalis</name>
    <name type="common">Mite</name>
    <dbReference type="NCBI Taxonomy" id="40697"/>
    <lineage>
        <taxon>Eukaryota</taxon>
        <taxon>Metazoa</taxon>
        <taxon>Ecdysozoa</taxon>
        <taxon>Arthropoda</taxon>
        <taxon>Chelicerata</taxon>
        <taxon>Arachnida</taxon>
        <taxon>Acari</taxon>
        <taxon>Acariformes</taxon>
        <taxon>Sarcoptiformes</taxon>
        <taxon>Astigmata</taxon>
        <taxon>Glycyphagoidea</taxon>
        <taxon>Echimyopodidae</taxon>
        <taxon>Blomia</taxon>
    </lineage>
</organism>
<gene>
    <name evidence="3" type="ORF">RDWZM_001388</name>
</gene>
<dbReference type="Proteomes" id="UP001142055">
    <property type="component" value="Chromosome 1"/>
</dbReference>
<dbReference type="GO" id="GO:0005524">
    <property type="term" value="F:ATP binding"/>
    <property type="evidence" value="ECO:0007669"/>
    <property type="project" value="InterPro"/>
</dbReference>
<dbReference type="SUPFAM" id="SSF56112">
    <property type="entry name" value="Protein kinase-like (PK-like)"/>
    <property type="match status" value="1"/>
</dbReference>
<keyword evidence="4" id="KW-1185">Reference proteome</keyword>
<feature type="compositionally biased region" description="Polar residues" evidence="1">
    <location>
        <begin position="398"/>
        <end position="415"/>
    </location>
</feature>
<dbReference type="InterPro" id="IPR000719">
    <property type="entry name" value="Prot_kinase_dom"/>
</dbReference>
<protein>
    <recommendedName>
        <fullName evidence="2">Protein kinase domain-containing protein</fullName>
    </recommendedName>
</protein>
<accession>A0A9Q0MAJ8</accession>
<sequence length="448" mass="51273">MNEPNVTIATTDNSKLCQTIREIYNRTVAPVQCTNQQEFTELGFTFNKTPYAIGYYSQFHRADRKGESIILKTLDLSQLKPACKRQRLQESCKILDYLSKQENVPNVARLFGQFIIDDHLFLFMRYYQERSIHYKMRVVPHFKESLIERWYHQLGSVCQHIQTQGIIHRSIRVEHLLLDDQDNIQLTGWTRAIFMLHPITLLLNKCNREFRCRKRNHLPPECFIGTSHSPALIDVWSFGTMVASLYTNRHPFEPRRMGDINHEMQWQAFSTKHGHMIANDWLPILRKLFVMLENDRISLNSILNSNFFMGNKAKEDGTKVNVATTGKQPAPKFTAIPLRTINKVKHVSKVQPTGGKHANVSVKKSGVGDNSTKMKSQKRETKSLKSTKTNKSVKQEINKLNPTKNSGLSSTNKKLNGQADESGKSNTLKGSNDSSGPHFSVVKSSKQT</sequence>
<feature type="compositionally biased region" description="Polar residues" evidence="1">
    <location>
        <begin position="424"/>
        <end position="448"/>
    </location>
</feature>